<dbReference type="Proteomes" id="UP000297245">
    <property type="component" value="Unassembled WGS sequence"/>
</dbReference>
<evidence type="ECO:0000313" key="1">
    <source>
        <dbReference type="EMBL" id="THV00862.1"/>
    </source>
</evidence>
<organism evidence="1 2">
    <name type="scientific">Dendrothele bispora (strain CBS 962.96)</name>
    <dbReference type="NCBI Taxonomy" id="1314807"/>
    <lineage>
        <taxon>Eukaryota</taxon>
        <taxon>Fungi</taxon>
        <taxon>Dikarya</taxon>
        <taxon>Basidiomycota</taxon>
        <taxon>Agaricomycotina</taxon>
        <taxon>Agaricomycetes</taxon>
        <taxon>Agaricomycetidae</taxon>
        <taxon>Agaricales</taxon>
        <taxon>Agaricales incertae sedis</taxon>
        <taxon>Dendrothele</taxon>
    </lineage>
</organism>
<dbReference type="EMBL" id="ML179098">
    <property type="protein sequence ID" value="THV00862.1"/>
    <property type="molecule type" value="Genomic_DNA"/>
</dbReference>
<dbReference type="OrthoDB" id="2745898at2759"/>
<name>A0A4S8MEQ8_DENBC</name>
<reference evidence="1 2" key="1">
    <citation type="journal article" date="2019" name="Nat. Ecol. Evol.">
        <title>Megaphylogeny resolves global patterns of mushroom evolution.</title>
        <authorList>
            <person name="Varga T."/>
            <person name="Krizsan K."/>
            <person name="Foldi C."/>
            <person name="Dima B."/>
            <person name="Sanchez-Garcia M."/>
            <person name="Sanchez-Ramirez S."/>
            <person name="Szollosi G.J."/>
            <person name="Szarkandi J.G."/>
            <person name="Papp V."/>
            <person name="Albert L."/>
            <person name="Andreopoulos W."/>
            <person name="Angelini C."/>
            <person name="Antonin V."/>
            <person name="Barry K.W."/>
            <person name="Bougher N.L."/>
            <person name="Buchanan P."/>
            <person name="Buyck B."/>
            <person name="Bense V."/>
            <person name="Catcheside P."/>
            <person name="Chovatia M."/>
            <person name="Cooper J."/>
            <person name="Damon W."/>
            <person name="Desjardin D."/>
            <person name="Finy P."/>
            <person name="Geml J."/>
            <person name="Haridas S."/>
            <person name="Hughes K."/>
            <person name="Justo A."/>
            <person name="Karasinski D."/>
            <person name="Kautmanova I."/>
            <person name="Kiss B."/>
            <person name="Kocsube S."/>
            <person name="Kotiranta H."/>
            <person name="LaButti K.M."/>
            <person name="Lechner B.E."/>
            <person name="Liimatainen K."/>
            <person name="Lipzen A."/>
            <person name="Lukacs Z."/>
            <person name="Mihaltcheva S."/>
            <person name="Morgado L.N."/>
            <person name="Niskanen T."/>
            <person name="Noordeloos M.E."/>
            <person name="Ohm R.A."/>
            <person name="Ortiz-Santana B."/>
            <person name="Ovrebo C."/>
            <person name="Racz N."/>
            <person name="Riley R."/>
            <person name="Savchenko A."/>
            <person name="Shiryaev A."/>
            <person name="Soop K."/>
            <person name="Spirin V."/>
            <person name="Szebenyi C."/>
            <person name="Tomsovsky M."/>
            <person name="Tulloss R.E."/>
            <person name="Uehling J."/>
            <person name="Grigoriev I.V."/>
            <person name="Vagvolgyi C."/>
            <person name="Papp T."/>
            <person name="Martin F.M."/>
            <person name="Miettinen O."/>
            <person name="Hibbett D.S."/>
            <person name="Nagy L.G."/>
        </authorList>
    </citation>
    <scope>NUCLEOTIDE SEQUENCE [LARGE SCALE GENOMIC DNA]</scope>
    <source>
        <strain evidence="1 2">CBS 962.96</strain>
    </source>
</reference>
<dbReference type="SUPFAM" id="SSF52047">
    <property type="entry name" value="RNI-like"/>
    <property type="match status" value="1"/>
</dbReference>
<protein>
    <recommendedName>
        <fullName evidence="3">F-box domain-containing protein</fullName>
    </recommendedName>
</protein>
<proteinExistence type="predicted"/>
<evidence type="ECO:0000313" key="2">
    <source>
        <dbReference type="Proteomes" id="UP000297245"/>
    </source>
</evidence>
<sequence>MPFFSAEVIDTIIDAIPEEDKATIKACSLVCRSWRPRSHFRLLTTISLMSYPENMTADAVRRRGEEFAKLAKDSDTLKTTLRRLVVPHFVSLEHFPFTNLTTLLLYTQRCWREALIVIKVANESPDPESQHLISFLRKNPHIRQLAIDAFQMDKKFLFNVFDAIGALKDEPSKLQWLSFDRCVFDLTLPDDAKPHNLKFYDLGLRLGDNRFFDRFVRAFRINNLHRISITDLEYQNENKVEAIATLINQHRKELRRLSLVGLHNLRPEAICMCPIPCIDSPL</sequence>
<dbReference type="AlphaFoldDB" id="A0A4S8MEQ8"/>
<accession>A0A4S8MEQ8</accession>
<gene>
    <name evidence="1" type="ORF">K435DRAFT_431705</name>
</gene>
<keyword evidence="2" id="KW-1185">Reference proteome</keyword>
<evidence type="ECO:0008006" key="3">
    <source>
        <dbReference type="Google" id="ProtNLM"/>
    </source>
</evidence>